<reference evidence="2" key="1">
    <citation type="submission" date="2020-10" db="EMBL/GenBank/DDBJ databases">
        <title>Chromosome-scale genome assembly of the Allis shad, Alosa alosa.</title>
        <authorList>
            <person name="Margot Z."/>
            <person name="Christophe K."/>
            <person name="Cabau C."/>
            <person name="Louis A."/>
            <person name="Berthelot C."/>
            <person name="Parey E."/>
            <person name="Roest Crollius H."/>
            <person name="Montfort J."/>
            <person name="Robinson-Rechavi M."/>
            <person name="Bucao C."/>
            <person name="Bouchez O."/>
            <person name="Gislard M."/>
            <person name="Lluch J."/>
            <person name="Milhes M."/>
            <person name="Lampietro C."/>
            <person name="Lopez Roques C."/>
            <person name="Donnadieu C."/>
            <person name="Braasch I."/>
            <person name="Desvignes T."/>
            <person name="Postlethwait J."/>
            <person name="Bobe J."/>
            <person name="Guiguen Y."/>
        </authorList>
    </citation>
    <scope>NUCLEOTIDE SEQUENCE</scope>
    <source>
        <strain evidence="2">M-15738</strain>
        <tissue evidence="2">Blood</tissue>
    </source>
</reference>
<evidence type="ECO:0000313" key="2">
    <source>
        <dbReference type="EMBL" id="KAG5263869.1"/>
    </source>
</evidence>
<dbReference type="EMBL" id="JADWDJ010000021">
    <property type="protein sequence ID" value="KAG5263869.1"/>
    <property type="molecule type" value="Genomic_DNA"/>
</dbReference>
<name>A0AAV6FLY4_9TELE</name>
<evidence type="ECO:0000313" key="3">
    <source>
        <dbReference type="Proteomes" id="UP000823561"/>
    </source>
</evidence>
<proteinExistence type="predicted"/>
<dbReference type="AlphaFoldDB" id="A0AAV6FLY4"/>
<organism evidence="2 3">
    <name type="scientific">Alosa alosa</name>
    <name type="common">allis shad</name>
    <dbReference type="NCBI Taxonomy" id="278164"/>
    <lineage>
        <taxon>Eukaryota</taxon>
        <taxon>Metazoa</taxon>
        <taxon>Chordata</taxon>
        <taxon>Craniata</taxon>
        <taxon>Vertebrata</taxon>
        <taxon>Euteleostomi</taxon>
        <taxon>Actinopterygii</taxon>
        <taxon>Neopterygii</taxon>
        <taxon>Teleostei</taxon>
        <taxon>Clupei</taxon>
        <taxon>Clupeiformes</taxon>
        <taxon>Clupeoidei</taxon>
        <taxon>Clupeidae</taxon>
        <taxon>Alosa</taxon>
    </lineage>
</organism>
<feature type="compositionally biased region" description="Low complexity" evidence="1">
    <location>
        <begin position="174"/>
        <end position="184"/>
    </location>
</feature>
<protein>
    <submittedName>
        <fullName evidence="2">Uncharacterized protein</fullName>
    </submittedName>
</protein>
<comment type="caution">
    <text evidence="2">The sequence shown here is derived from an EMBL/GenBank/DDBJ whole genome shotgun (WGS) entry which is preliminary data.</text>
</comment>
<sequence>MSAAVANDSFFLSALQPNSSVTTYAVPSDHQLGHGGSVSDEAAKVKRVQQQVQMRLAERSSGSLPRTSTHQYGTAELNGSSTLRYHTYNPGFSSISLAHIASRTKPVARVSQYSSWSRPAPAPPLHPSPTARLVGSMYGPAVKLLPRLGQRTLPTAAAAAAAAVPRGQPRGRDAAAGGHDPAPASRLHPAGAQRGGSPGLHAYYSRARAGGGGGVAGVARTNPFAPMHRDP</sequence>
<dbReference type="Proteomes" id="UP000823561">
    <property type="component" value="Chromosome 21"/>
</dbReference>
<keyword evidence="3" id="KW-1185">Reference proteome</keyword>
<feature type="region of interest" description="Disordered" evidence="1">
    <location>
        <begin position="159"/>
        <end position="231"/>
    </location>
</feature>
<feature type="region of interest" description="Disordered" evidence="1">
    <location>
        <begin position="26"/>
        <end position="49"/>
    </location>
</feature>
<evidence type="ECO:0000256" key="1">
    <source>
        <dbReference type="SAM" id="MobiDB-lite"/>
    </source>
</evidence>
<gene>
    <name evidence="2" type="ORF">AALO_G00269530</name>
</gene>
<accession>A0AAV6FLY4</accession>